<dbReference type="PANTHER" id="PTHR32071">
    <property type="entry name" value="TRANSCRIPTIONAL REGULATORY PROTEIN"/>
    <property type="match status" value="1"/>
</dbReference>
<dbReference type="SUPFAM" id="SSF63520">
    <property type="entry name" value="PTS-regulatory domain, PRD"/>
    <property type="match status" value="2"/>
</dbReference>
<dbReference type="GO" id="GO:0016020">
    <property type="term" value="C:membrane"/>
    <property type="evidence" value="ECO:0007669"/>
    <property type="project" value="InterPro"/>
</dbReference>
<dbReference type="Pfam" id="PF03610">
    <property type="entry name" value="EIIA-man"/>
    <property type="match status" value="1"/>
</dbReference>
<dbReference type="InterPro" id="IPR036390">
    <property type="entry name" value="WH_DNA-bd_sf"/>
</dbReference>
<feature type="domain" description="PRD" evidence="7">
    <location>
        <begin position="814"/>
        <end position="919"/>
    </location>
</feature>
<evidence type="ECO:0000313" key="8">
    <source>
        <dbReference type="EMBL" id="SKA78464.1"/>
    </source>
</evidence>
<name>A0A1T4WMA4_9CLOT</name>
<dbReference type="EMBL" id="FUYH01000002">
    <property type="protein sequence ID" value="SKA78464.1"/>
    <property type="molecule type" value="Genomic_DNA"/>
</dbReference>
<feature type="domain" description="PRD" evidence="7">
    <location>
        <begin position="449"/>
        <end position="558"/>
    </location>
</feature>
<dbReference type="GO" id="GO:0009401">
    <property type="term" value="P:phosphoenolpyruvate-dependent sugar phosphotransferase system"/>
    <property type="evidence" value="ECO:0007669"/>
    <property type="project" value="InterPro"/>
</dbReference>
<dbReference type="PROSITE" id="PS51372">
    <property type="entry name" value="PRD_2"/>
    <property type="match status" value="2"/>
</dbReference>
<keyword evidence="2" id="KW-0547">Nucleotide-binding</keyword>
<dbReference type="AlphaFoldDB" id="A0A1T4WMA4"/>
<dbReference type="InterPro" id="IPR036662">
    <property type="entry name" value="PTS_EIIA_man-typ_sf"/>
</dbReference>
<dbReference type="Proteomes" id="UP000190105">
    <property type="component" value="Unassembled WGS sequence"/>
</dbReference>
<evidence type="ECO:0000256" key="2">
    <source>
        <dbReference type="ARBA" id="ARBA00022741"/>
    </source>
</evidence>
<dbReference type="SUPFAM" id="SSF46785">
    <property type="entry name" value="Winged helix' DNA-binding domain"/>
    <property type="match status" value="1"/>
</dbReference>
<dbReference type="InterPro" id="IPR002078">
    <property type="entry name" value="Sigma_54_int"/>
</dbReference>
<evidence type="ECO:0000256" key="1">
    <source>
        <dbReference type="ARBA" id="ARBA00022679"/>
    </source>
</evidence>
<feature type="domain" description="Sigma-54 factor interaction" evidence="5">
    <location>
        <begin position="100"/>
        <end position="334"/>
    </location>
</feature>
<keyword evidence="9" id="KW-1185">Reference proteome</keyword>
<accession>A0A1T4WMA4</accession>
<evidence type="ECO:0000313" key="9">
    <source>
        <dbReference type="Proteomes" id="UP000190105"/>
    </source>
</evidence>
<dbReference type="InterPro" id="IPR011991">
    <property type="entry name" value="ArsR-like_HTH"/>
</dbReference>
<dbReference type="Pfam" id="PF00874">
    <property type="entry name" value="PRD"/>
    <property type="match status" value="2"/>
</dbReference>
<proteinExistence type="predicted"/>
<dbReference type="SUPFAM" id="SSF53062">
    <property type="entry name" value="PTS system fructose IIA component-like"/>
    <property type="match status" value="1"/>
</dbReference>
<keyword evidence="4" id="KW-0238">DNA-binding</keyword>
<keyword evidence="1" id="KW-0808">Transferase</keyword>
<dbReference type="InterPro" id="IPR036388">
    <property type="entry name" value="WH-like_DNA-bd_sf"/>
</dbReference>
<dbReference type="CDD" id="cd00090">
    <property type="entry name" value="HTH_ARSR"/>
    <property type="match status" value="1"/>
</dbReference>
<dbReference type="STRING" id="1147123.SAMN05443428_102138"/>
<evidence type="ECO:0000259" key="7">
    <source>
        <dbReference type="PROSITE" id="PS51372"/>
    </source>
</evidence>
<evidence type="ECO:0000259" key="6">
    <source>
        <dbReference type="PROSITE" id="PS51096"/>
    </source>
</evidence>
<evidence type="ECO:0000256" key="4">
    <source>
        <dbReference type="ARBA" id="ARBA00023125"/>
    </source>
</evidence>
<organism evidence="8 9">
    <name type="scientific">Caloramator quimbayensis</name>
    <dbReference type="NCBI Taxonomy" id="1147123"/>
    <lineage>
        <taxon>Bacteria</taxon>
        <taxon>Bacillati</taxon>
        <taxon>Bacillota</taxon>
        <taxon>Clostridia</taxon>
        <taxon>Eubacteriales</taxon>
        <taxon>Clostridiaceae</taxon>
        <taxon>Caloramator</taxon>
    </lineage>
</organism>
<dbReference type="InterPro" id="IPR036634">
    <property type="entry name" value="PRD_sf"/>
</dbReference>
<dbReference type="GO" id="GO:0005524">
    <property type="term" value="F:ATP binding"/>
    <property type="evidence" value="ECO:0007669"/>
    <property type="project" value="UniProtKB-KW"/>
</dbReference>
<dbReference type="GO" id="GO:0006355">
    <property type="term" value="P:regulation of DNA-templated transcription"/>
    <property type="evidence" value="ECO:0007669"/>
    <property type="project" value="InterPro"/>
</dbReference>
<dbReference type="Pfam" id="PF00158">
    <property type="entry name" value="Sigma54_activat"/>
    <property type="match status" value="1"/>
</dbReference>
<dbReference type="Gene3D" id="1.10.1790.10">
    <property type="entry name" value="PRD domain"/>
    <property type="match status" value="2"/>
</dbReference>
<reference evidence="9" key="1">
    <citation type="submission" date="2017-02" db="EMBL/GenBank/DDBJ databases">
        <authorList>
            <person name="Varghese N."/>
            <person name="Submissions S."/>
        </authorList>
    </citation>
    <scope>NUCLEOTIDE SEQUENCE [LARGE SCALE GENOMIC DNA]</scope>
    <source>
        <strain evidence="9">USBA 833</strain>
    </source>
</reference>
<gene>
    <name evidence="8" type="ORF">SAMN05443428_102138</name>
</gene>
<sequence length="919" mass="104703">MKNKEKVYNTLKELSKDIRIKQKKGLTAEEIGEKLNIKRNAVSHLLNELYKEGKIIKINTRPVYFIDKEFYEKQIIESEEIRNNKESSIRYSNEDTFAKLIGYSGSLKTQVKLCKSAASYPPNGLPALLIGNTGVGKSFMAQLIYEYAKSINAIDNNAPYVIFNCSEYANNAELLAANIFGYVKGAFTGADRDKMGLLEEADGGYLFLDEVHRLPPEGQEKLFLFLDKGVFRRLGETSKWRTSRVRFIFATTEEPEKSLIKTFLRRIPLVINIPSLNERPLYERLQMIYAFYKEESRNLGMDILISNQVLNVLLKTKVSGNIGKMINVIKYSCAQAYCQLSDNKSKILNIHLNDLPQEIKYDAGEILNSGSFNFNGMLISRNKIDEHFEWGIEDDKIINEITEEFINLFESYSNGDINIDVLKKNSFILLNRFSDIVIFKNNDKFTDSIVYNGIKNVIENILSIIENNYGIKYYGNTAIIFTHFTNKLLEGINTNYKYSCADIENTIEVLKNLFFKEFTIASKIIELIEKNLDTKLDKIALIYFTLYIKSMNKSDNFKTINSIIIAHGYSTASSIASVANRLLGQFIFEAFDMPIDMSSQEIILKIESYLKNIDTSNGIIILVDMGSLEAIYKTLPNLVDGDVAIINNITTQLALDVGNRIINGQPLEQIVVESVKKNNSSFKFIKSNKKKKNCIITTCITGIGTAVNIKNLLQQCLANDNIEIIAYDYDRLKGNGMKDEIFKNYNVKLIIGTSDPEIEKIPYISLEELIEGRGDSVLNKVLKDLTNNKTIEQVNQEIIKLFSLQNVLGYLTIINPDKIIEQVEKAISNLELSLNFKFSNDLKIGLYIHISCLIERLIMKDPITSYNNLKKFEECHGKFIRYAKSSLKAIEDIYKVEIPTSEIGFIYDIIYSKVKDLAV</sequence>
<dbReference type="InterPro" id="IPR011608">
    <property type="entry name" value="PRD"/>
</dbReference>
<dbReference type="GO" id="GO:0016740">
    <property type="term" value="F:transferase activity"/>
    <property type="evidence" value="ECO:0007669"/>
    <property type="project" value="UniProtKB-KW"/>
</dbReference>
<keyword evidence="3" id="KW-0067">ATP-binding</keyword>
<dbReference type="SUPFAM" id="SSF52540">
    <property type="entry name" value="P-loop containing nucleoside triphosphate hydrolases"/>
    <property type="match status" value="1"/>
</dbReference>
<dbReference type="Gene3D" id="3.40.50.510">
    <property type="entry name" value="Phosphotransferase system, mannose-type IIA component"/>
    <property type="match status" value="1"/>
</dbReference>
<dbReference type="GO" id="GO:0003677">
    <property type="term" value="F:DNA binding"/>
    <property type="evidence" value="ECO:0007669"/>
    <property type="project" value="UniProtKB-KW"/>
</dbReference>
<dbReference type="InterPro" id="IPR003593">
    <property type="entry name" value="AAA+_ATPase"/>
</dbReference>
<dbReference type="PROSITE" id="PS51096">
    <property type="entry name" value="PTS_EIIA_TYPE_4"/>
    <property type="match status" value="1"/>
</dbReference>
<protein>
    <submittedName>
        <fullName evidence="8">Sigma-54 dependent transcriptional regulator, gfr operon transcriptional activator</fullName>
    </submittedName>
</protein>
<dbReference type="OrthoDB" id="9765164at2"/>
<dbReference type="PROSITE" id="PS50045">
    <property type="entry name" value="SIGMA54_INTERACT_4"/>
    <property type="match status" value="1"/>
</dbReference>
<dbReference type="Gene3D" id="3.40.50.300">
    <property type="entry name" value="P-loop containing nucleotide triphosphate hydrolases"/>
    <property type="match status" value="1"/>
</dbReference>
<dbReference type="PANTHER" id="PTHR32071:SF38">
    <property type="entry name" value="PSP OPERON TRANSCRIPTIONAL ACTIVATOR"/>
    <property type="match status" value="1"/>
</dbReference>
<evidence type="ECO:0000256" key="3">
    <source>
        <dbReference type="ARBA" id="ARBA00022840"/>
    </source>
</evidence>
<dbReference type="CDD" id="cd00009">
    <property type="entry name" value="AAA"/>
    <property type="match status" value="1"/>
</dbReference>
<dbReference type="Gene3D" id="1.10.10.10">
    <property type="entry name" value="Winged helix-like DNA-binding domain superfamily/Winged helix DNA-binding domain"/>
    <property type="match status" value="1"/>
</dbReference>
<dbReference type="SMART" id="SM00382">
    <property type="entry name" value="AAA"/>
    <property type="match status" value="1"/>
</dbReference>
<dbReference type="InterPro" id="IPR004701">
    <property type="entry name" value="PTS_EIIA_man-typ"/>
</dbReference>
<evidence type="ECO:0000259" key="5">
    <source>
        <dbReference type="PROSITE" id="PS50045"/>
    </source>
</evidence>
<feature type="domain" description="PTS EIIA type-4" evidence="6">
    <location>
        <begin position="559"/>
        <end position="682"/>
    </location>
</feature>
<dbReference type="InterPro" id="IPR027417">
    <property type="entry name" value="P-loop_NTPase"/>
</dbReference>